<feature type="region of interest" description="Disordered" evidence="1">
    <location>
        <begin position="1"/>
        <end position="24"/>
    </location>
</feature>
<feature type="compositionally biased region" description="Basic and acidic residues" evidence="1">
    <location>
        <begin position="154"/>
        <end position="167"/>
    </location>
</feature>
<accession>A6HEJ6</accession>
<sequence>MPYPTPPHPLPIMQGLGRGSSGRKQKTESFYTYIPDSLPYYIKDKLGTTVCLYHCAHVATVPLCAMHCLPGTQGQTICAHGLVQHLHTFSSFPFQMSPKQTQVLSPMVLLKPEHHSWGQHLPYAHMTHPGSLCHQPPSSLLKDPPKSPTPSHSAPEKSRDNGEHDGHVLQVRGGVSMKEGPEALVGGPPLSPSVVPALSAFRLRLPGRDTIPLSGGHAFFSLCPLASLAPHLPNKRLSAA</sequence>
<dbReference type="Proteomes" id="UP000234681">
    <property type="component" value="Chromosome 10"/>
</dbReference>
<evidence type="ECO:0000313" key="2">
    <source>
        <dbReference type="EMBL" id="EDM04450.1"/>
    </source>
</evidence>
<feature type="non-terminal residue" evidence="2">
    <location>
        <position position="240"/>
    </location>
</feature>
<dbReference type="RGD" id="69224">
    <property type="gene designation" value="Gpx3"/>
</dbReference>
<gene>
    <name evidence="2 4" type="primary">Gpx3</name>
    <name evidence="2" type="ORF">rCG_33090</name>
</gene>
<keyword evidence="2" id="KW-0575">Peroxidase</keyword>
<dbReference type="GO" id="GO:0004601">
    <property type="term" value="F:peroxidase activity"/>
    <property type="evidence" value="ECO:0007669"/>
    <property type="project" value="UniProtKB-KW"/>
</dbReference>
<reference evidence="2" key="1">
    <citation type="journal article" date="2005" name="Genome Res.">
        <title>Gene and alternative splicing annotation with AIR.</title>
        <authorList>
            <person name="Florea L."/>
            <person name="Di Francesco V."/>
            <person name="Miller J."/>
            <person name="Turner R."/>
            <person name="Yao A."/>
            <person name="Harris M."/>
            <person name="Walenz B."/>
            <person name="Mobarry C."/>
            <person name="Merkulov G.V."/>
            <person name="Charlab R."/>
            <person name="Dew I."/>
            <person name="Deng Z."/>
            <person name="Istrail S."/>
            <person name="Li P."/>
            <person name="Sutton G."/>
        </authorList>
    </citation>
    <scope>NUCLEOTIDE SEQUENCE</scope>
    <source>
        <strain evidence="2">BN</strain>
    </source>
</reference>
<feature type="region of interest" description="Disordered" evidence="1">
    <location>
        <begin position="134"/>
        <end position="167"/>
    </location>
</feature>
<keyword evidence="2" id="KW-0560">Oxidoreductase</keyword>
<evidence type="ECO:0000313" key="4">
    <source>
        <dbReference type="RGD" id="69224"/>
    </source>
</evidence>
<dbReference type="EMBL" id="CH473948">
    <property type="protein sequence ID" value="EDM04450.1"/>
    <property type="molecule type" value="Genomic_DNA"/>
</dbReference>
<protein>
    <submittedName>
        <fullName evidence="2">Glutathione peroxidase 3, isoform CRA_a</fullName>
    </submittedName>
</protein>
<evidence type="ECO:0000313" key="3">
    <source>
        <dbReference type="Proteomes" id="UP000234681"/>
    </source>
</evidence>
<reference evidence="2 3" key="2">
    <citation type="submission" date="2005-07" db="EMBL/GenBank/DDBJ databases">
        <authorList>
            <person name="Mural R.J."/>
            <person name="Li P.W."/>
            <person name="Adams M.D."/>
            <person name="Amanatides P.G."/>
            <person name="Baden-Tillson H."/>
            <person name="Barnstead M."/>
            <person name="Chin S.H."/>
            <person name="Dew I."/>
            <person name="Evans C.A."/>
            <person name="Ferriera S."/>
            <person name="Flanigan M."/>
            <person name="Fosler C."/>
            <person name="Glodek A."/>
            <person name="Gu Z."/>
            <person name="Holt R.A."/>
            <person name="Jennings D."/>
            <person name="Kraft C.L."/>
            <person name="Lu F."/>
            <person name="Nguyen T."/>
            <person name="Nusskern D.R."/>
            <person name="Pfannkoch C.M."/>
            <person name="Sitter C."/>
            <person name="Sutton G.G."/>
            <person name="Venter J.C."/>
            <person name="Wang Z."/>
            <person name="Woodage T."/>
            <person name="Zheng X.H."/>
            <person name="Zhong F."/>
        </authorList>
    </citation>
    <scope>NUCLEOTIDE SEQUENCE [LARGE SCALE GENOMIC DNA]</scope>
    <source>
        <strain evidence="2">BN</strain>
        <strain evidence="3">BN, Sprague-Dawley</strain>
    </source>
</reference>
<organism evidence="2 3">
    <name type="scientific">Rattus norvegicus</name>
    <name type="common">Rat</name>
    <dbReference type="NCBI Taxonomy" id="10116"/>
    <lineage>
        <taxon>Eukaryota</taxon>
        <taxon>Metazoa</taxon>
        <taxon>Chordata</taxon>
        <taxon>Craniata</taxon>
        <taxon>Vertebrata</taxon>
        <taxon>Euteleostomi</taxon>
        <taxon>Mammalia</taxon>
        <taxon>Eutheria</taxon>
        <taxon>Euarchontoglires</taxon>
        <taxon>Glires</taxon>
        <taxon>Rodentia</taxon>
        <taxon>Myomorpha</taxon>
        <taxon>Muroidea</taxon>
        <taxon>Muridae</taxon>
        <taxon>Murinae</taxon>
        <taxon>Rattus</taxon>
    </lineage>
</organism>
<evidence type="ECO:0000256" key="1">
    <source>
        <dbReference type="SAM" id="MobiDB-lite"/>
    </source>
</evidence>
<feature type="compositionally biased region" description="Pro residues" evidence="1">
    <location>
        <begin position="1"/>
        <end position="10"/>
    </location>
</feature>
<name>A6HEJ6_RAT</name>
<dbReference type="AlphaFoldDB" id="A6HEJ6"/>
<dbReference type="EMBL" id="CH473948">
    <property type="protein sequence ID" value="EDM04447.1"/>
    <property type="molecule type" value="Genomic_DNA"/>
</dbReference>
<proteinExistence type="predicted"/>